<comment type="caution">
    <text evidence="10">The sequence shown here is derived from an EMBL/GenBank/DDBJ whole genome shotgun (WGS) entry which is preliminary data.</text>
</comment>
<sequence length="72" mass="8071">MELQSQLSMKAALEGTLAETEAPFGAQLVQIQALISGNEAQLGDVRADRERQNQEYQWLLDIKLPLEQEITT</sequence>
<comment type="function">
    <text evidence="5">Involved in the organization of myofibers. Together with KRT8, helps to link the contractile apparatus to dystrophin at the costameres of striated muscle.</text>
</comment>
<evidence type="ECO:0000256" key="1">
    <source>
        <dbReference type="ARBA" id="ARBA00022553"/>
    </source>
</evidence>
<keyword evidence="2" id="KW-0416">Keratin</keyword>
<keyword evidence="11" id="KW-1185">Reference proteome</keyword>
<dbReference type="Proteomes" id="UP001266305">
    <property type="component" value="Unassembled WGS sequence"/>
</dbReference>
<evidence type="ECO:0000256" key="8">
    <source>
        <dbReference type="ARBA" id="ARBA00042489"/>
    </source>
</evidence>
<evidence type="ECO:0000313" key="10">
    <source>
        <dbReference type="EMBL" id="KAK2113930.1"/>
    </source>
</evidence>
<dbReference type="InterPro" id="IPR039008">
    <property type="entry name" value="IF_rod_dom"/>
</dbReference>
<gene>
    <name evidence="10" type="primary">KRT19_3</name>
    <name evidence="10" type="ORF">P7K49_008196</name>
</gene>
<keyword evidence="3" id="KW-0403">Intermediate filament</keyword>
<evidence type="ECO:0000256" key="3">
    <source>
        <dbReference type="ARBA" id="ARBA00022754"/>
    </source>
</evidence>
<evidence type="ECO:0000256" key="6">
    <source>
        <dbReference type="ARBA" id="ARBA00040324"/>
    </source>
</evidence>
<dbReference type="EMBL" id="JASSZA010000004">
    <property type="protein sequence ID" value="KAK2113930.1"/>
    <property type="molecule type" value="Genomic_DNA"/>
</dbReference>
<proteinExistence type="predicted"/>
<dbReference type="Pfam" id="PF00038">
    <property type="entry name" value="Filament"/>
    <property type="match status" value="1"/>
</dbReference>
<name>A0ABQ9VX24_SAGOE</name>
<accession>A0ABQ9VX24</accession>
<keyword evidence="1" id="KW-0597">Phosphoprotein</keyword>
<evidence type="ECO:0000256" key="5">
    <source>
        <dbReference type="ARBA" id="ARBA00037562"/>
    </source>
</evidence>
<dbReference type="PANTHER" id="PTHR23239:SF14">
    <property type="entry name" value="KERATIN, TYPE I CYTOSKELETAL 19"/>
    <property type="match status" value="1"/>
</dbReference>
<dbReference type="PROSITE" id="PS51842">
    <property type="entry name" value="IF_ROD_2"/>
    <property type="match status" value="1"/>
</dbReference>
<dbReference type="SUPFAM" id="SSF64593">
    <property type="entry name" value="Intermediate filament protein, coiled coil region"/>
    <property type="match status" value="1"/>
</dbReference>
<evidence type="ECO:0000259" key="9">
    <source>
        <dbReference type="PROSITE" id="PS51842"/>
    </source>
</evidence>
<evidence type="ECO:0000313" key="11">
    <source>
        <dbReference type="Proteomes" id="UP001266305"/>
    </source>
</evidence>
<organism evidence="10 11">
    <name type="scientific">Saguinus oedipus</name>
    <name type="common">Cotton-top tamarin</name>
    <name type="synonym">Oedipomidas oedipus</name>
    <dbReference type="NCBI Taxonomy" id="9490"/>
    <lineage>
        <taxon>Eukaryota</taxon>
        <taxon>Metazoa</taxon>
        <taxon>Chordata</taxon>
        <taxon>Craniata</taxon>
        <taxon>Vertebrata</taxon>
        <taxon>Euteleostomi</taxon>
        <taxon>Mammalia</taxon>
        <taxon>Eutheria</taxon>
        <taxon>Euarchontoglires</taxon>
        <taxon>Primates</taxon>
        <taxon>Haplorrhini</taxon>
        <taxon>Platyrrhini</taxon>
        <taxon>Cebidae</taxon>
        <taxon>Callitrichinae</taxon>
        <taxon>Saguinus</taxon>
    </lineage>
</organism>
<reference evidence="10 11" key="1">
    <citation type="submission" date="2023-05" db="EMBL/GenBank/DDBJ databases">
        <title>B98-5 Cell Line De Novo Hybrid Assembly: An Optical Mapping Approach.</title>
        <authorList>
            <person name="Kananen K."/>
            <person name="Auerbach J.A."/>
            <person name="Kautto E."/>
            <person name="Blachly J.S."/>
        </authorList>
    </citation>
    <scope>NUCLEOTIDE SEQUENCE [LARGE SCALE GENOMIC DNA]</scope>
    <source>
        <strain evidence="10">B95-8</strain>
        <tissue evidence="10">Cell line</tissue>
    </source>
</reference>
<dbReference type="InterPro" id="IPR002957">
    <property type="entry name" value="Keratin_I"/>
</dbReference>
<evidence type="ECO:0000256" key="4">
    <source>
        <dbReference type="ARBA" id="ARBA00023054"/>
    </source>
</evidence>
<keyword evidence="4" id="KW-0175">Coiled coil</keyword>
<evidence type="ECO:0000256" key="7">
    <source>
        <dbReference type="ARBA" id="ARBA00041710"/>
    </source>
</evidence>
<protein>
    <recommendedName>
        <fullName evidence="6">Keratin, type I cytoskeletal 19</fullName>
    </recommendedName>
    <alternativeName>
        <fullName evidence="7">Cytokeratin-19</fullName>
    </alternativeName>
    <alternativeName>
        <fullName evidence="8">Keratin-19</fullName>
    </alternativeName>
</protein>
<feature type="domain" description="IF rod" evidence="9">
    <location>
        <begin position="1"/>
        <end position="72"/>
    </location>
</feature>
<dbReference type="Gene3D" id="1.20.5.170">
    <property type="match status" value="1"/>
</dbReference>
<dbReference type="PANTHER" id="PTHR23239">
    <property type="entry name" value="INTERMEDIATE FILAMENT"/>
    <property type="match status" value="1"/>
</dbReference>
<evidence type="ECO:0000256" key="2">
    <source>
        <dbReference type="ARBA" id="ARBA00022744"/>
    </source>
</evidence>